<gene>
    <name evidence="1" type="ORF">CEXT_481311</name>
</gene>
<dbReference type="Proteomes" id="UP001054945">
    <property type="component" value="Unassembled WGS sequence"/>
</dbReference>
<keyword evidence="2" id="KW-1185">Reference proteome</keyword>
<accession>A0AAV4R9E6</accession>
<dbReference type="AlphaFoldDB" id="A0AAV4R9E6"/>
<proteinExistence type="predicted"/>
<comment type="caution">
    <text evidence="1">The sequence shown here is derived from an EMBL/GenBank/DDBJ whole genome shotgun (WGS) entry which is preliminary data.</text>
</comment>
<reference evidence="1 2" key="1">
    <citation type="submission" date="2021-06" db="EMBL/GenBank/DDBJ databases">
        <title>Caerostris extrusa draft genome.</title>
        <authorList>
            <person name="Kono N."/>
            <person name="Arakawa K."/>
        </authorList>
    </citation>
    <scope>NUCLEOTIDE SEQUENCE [LARGE SCALE GENOMIC DNA]</scope>
</reference>
<evidence type="ECO:0000313" key="2">
    <source>
        <dbReference type="Proteomes" id="UP001054945"/>
    </source>
</evidence>
<evidence type="ECO:0000313" key="1">
    <source>
        <dbReference type="EMBL" id="GIY16946.1"/>
    </source>
</evidence>
<dbReference type="EMBL" id="BPLR01007443">
    <property type="protein sequence ID" value="GIY16946.1"/>
    <property type="molecule type" value="Genomic_DNA"/>
</dbReference>
<name>A0AAV4R9E6_CAEEX</name>
<protein>
    <submittedName>
        <fullName evidence="1">Uncharacterized protein</fullName>
    </submittedName>
</protein>
<organism evidence="1 2">
    <name type="scientific">Caerostris extrusa</name>
    <name type="common">Bark spider</name>
    <name type="synonym">Caerostris bankana</name>
    <dbReference type="NCBI Taxonomy" id="172846"/>
    <lineage>
        <taxon>Eukaryota</taxon>
        <taxon>Metazoa</taxon>
        <taxon>Ecdysozoa</taxon>
        <taxon>Arthropoda</taxon>
        <taxon>Chelicerata</taxon>
        <taxon>Arachnida</taxon>
        <taxon>Araneae</taxon>
        <taxon>Araneomorphae</taxon>
        <taxon>Entelegynae</taxon>
        <taxon>Araneoidea</taxon>
        <taxon>Araneidae</taxon>
        <taxon>Caerostris</taxon>
    </lineage>
</organism>
<sequence length="107" mass="11600">MTDASNITAILCVSQIACSNIQLLNEIEWGACSIRLMWCGENEGLSISTTAAPRITMIFISARNIDADAAGSRAGRAEVIFAAVFGNSGMRQPRKYEREAIFCLVII</sequence>